<dbReference type="OrthoDB" id="10039611at2759"/>
<evidence type="ECO:0000313" key="1">
    <source>
        <dbReference type="EMBL" id="RXW11883.1"/>
    </source>
</evidence>
<dbReference type="PANTHER" id="PTHR35871">
    <property type="entry name" value="EXPRESSED PROTEIN"/>
    <property type="match status" value="1"/>
</dbReference>
<dbReference type="InterPro" id="IPR036397">
    <property type="entry name" value="RNaseH_sf"/>
</dbReference>
<sequence>KRWYHKDAPAKPYRKGEGVSYMVANYVSADYGWLKAPDGRSAQVAIKPGKNRDGYMTNEDILAQFEGAVALAKELYPNDNHYFIFDNATTHLKRPEGSLSARRMPKGESLVFGADVPKRDAEGKVIPGEKERIPMHGALFNGESQPLYFPPEDGVGMGTFKGMEQILAERGIETTGLKAECKEFKCAPPQQDCCMRRILYNEPDFQNVESNLEIFAKSLGVQAIFLPKYHCELNFIEQCWGYAKRLYRLKPESSREDALEKNTLEAVDSVPLVSMRRFANRSLRLMDAYRSGLDGRQAAWAAKKYRGHRVLPSSWRKDLDEADI</sequence>
<reference evidence="1 2" key="1">
    <citation type="submission" date="2019-01" db="EMBL/GenBank/DDBJ databases">
        <title>Draft genome sequence of Psathyrella aberdarensis IHI B618.</title>
        <authorList>
            <person name="Buettner E."/>
            <person name="Kellner H."/>
        </authorList>
    </citation>
    <scope>NUCLEOTIDE SEQUENCE [LARGE SCALE GENOMIC DNA]</scope>
    <source>
        <strain evidence="1 2">IHI B618</strain>
    </source>
</reference>
<accession>A0A4Q2CYM7</accession>
<dbReference type="GO" id="GO:0003676">
    <property type="term" value="F:nucleic acid binding"/>
    <property type="evidence" value="ECO:0007669"/>
    <property type="project" value="InterPro"/>
</dbReference>
<feature type="non-terminal residue" evidence="1">
    <location>
        <position position="1"/>
    </location>
</feature>
<dbReference type="AlphaFoldDB" id="A0A4Q2CYM7"/>
<dbReference type="Proteomes" id="UP000290288">
    <property type="component" value="Unassembled WGS sequence"/>
</dbReference>
<protein>
    <submittedName>
        <fullName evidence="1">Uncharacterized protein</fullName>
    </submittedName>
</protein>
<comment type="caution">
    <text evidence="1">The sequence shown here is derived from an EMBL/GenBank/DDBJ whole genome shotgun (WGS) entry which is preliminary data.</text>
</comment>
<gene>
    <name evidence="1" type="ORF">EST38_g13972</name>
</gene>
<dbReference type="EMBL" id="SDEE01001540">
    <property type="protein sequence ID" value="RXW11883.1"/>
    <property type="molecule type" value="Genomic_DNA"/>
</dbReference>
<dbReference type="Gene3D" id="3.30.420.10">
    <property type="entry name" value="Ribonuclease H-like superfamily/Ribonuclease H"/>
    <property type="match status" value="1"/>
</dbReference>
<proteinExistence type="predicted"/>
<name>A0A4Q2CYM7_9AGAR</name>
<evidence type="ECO:0000313" key="2">
    <source>
        <dbReference type="Proteomes" id="UP000290288"/>
    </source>
</evidence>
<keyword evidence="2" id="KW-1185">Reference proteome</keyword>
<organism evidence="1 2">
    <name type="scientific">Candolleomyces aberdarensis</name>
    <dbReference type="NCBI Taxonomy" id="2316362"/>
    <lineage>
        <taxon>Eukaryota</taxon>
        <taxon>Fungi</taxon>
        <taxon>Dikarya</taxon>
        <taxon>Basidiomycota</taxon>
        <taxon>Agaricomycotina</taxon>
        <taxon>Agaricomycetes</taxon>
        <taxon>Agaricomycetidae</taxon>
        <taxon>Agaricales</taxon>
        <taxon>Agaricineae</taxon>
        <taxon>Psathyrellaceae</taxon>
        <taxon>Candolleomyces</taxon>
    </lineage>
</organism>
<dbReference type="PANTHER" id="PTHR35871:SF1">
    <property type="entry name" value="CXC1-LIKE CYSTEINE CLUSTER ASSOCIATED WITH KDZ TRANSPOSASES DOMAIN-CONTAINING PROTEIN"/>
    <property type="match status" value="1"/>
</dbReference>